<dbReference type="PANTHER" id="PTHR45931:SF3">
    <property type="entry name" value="RING ZINC FINGER-CONTAINING PROTEIN"/>
    <property type="match status" value="1"/>
</dbReference>
<dbReference type="GO" id="GO:0005634">
    <property type="term" value="C:nucleus"/>
    <property type="evidence" value="ECO:0007669"/>
    <property type="project" value="TreeGrafter"/>
</dbReference>
<protein>
    <recommendedName>
        <fullName evidence="6">RING-type domain-containing protein</fullName>
    </recommendedName>
</protein>
<reference evidence="7" key="1">
    <citation type="submission" date="2021-03" db="EMBL/GenBank/DDBJ databases">
        <authorList>
            <person name="Li Z."/>
            <person name="Yang C."/>
        </authorList>
    </citation>
    <scope>NUCLEOTIDE SEQUENCE</scope>
    <source>
        <strain evidence="7">Dzin_1.0</strain>
        <tissue evidence="7">Leaf</tissue>
    </source>
</reference>
<dbReference type="Proteomes" id="UP001085076">
    <property type="component" value="Miscellaneous, Linkage group lg05"/>
</dbReference>
<dbReference type="GO" id="GO:0006511">
    <property type="term" value="P:ubiquitin-dependent protein catabolic process"/>
    <property type="evidence" value="ECO:0007669"/>
    <property type="project" value="TreeGrafter"/>
</dbReference>
<dbReference type="SMART" id="SM00184">
    <property type="entry name" value="RING"/>
    <property type="match status" value="1"/>
</dbReference>
<dbReference type="EMBL" id="JAGGNH010000005">
    <property type="protein sequence ID" value="KAJ0973034.1"/>
    <property type="molecule type" value="Genomic_DNA"/>
</dbReference>
<feature type="region of interest" description="Disordered" evidence="5">
    <location>
        <begin position="112"/>
        <end position="132"/>
    </location>
</feature>
<reference evidence="7" key="2">
    <citation type="journal article" date="2022" name="Hortic Res">
        <title>The genome of Dioscorea zingiberensis sheds light on the biosynthesis, origin and evolution of the medicinally important diosgenin saponins.</title>
        <authorList>
            <person name="Li Y."/>
            <person name="Tan C."/>
            <person name="Li Z."/>
            <person name="Guo J."/>
            <person name="Li S."/>
            <person name="Chen X."/>
            <person name="Wang C."/>
            <person name="Dai X."/>
            <person name="Yang H."/>
            <person name="Song W."/>
            <person name="Hou L."/>
            <person name="Xu J."/>
            <person name="Tong Z."/>
            <person name="Xu A."/>
            <person name="Yuan X."/>
            <person name="Wang W."/>
            <person name="Yang Q."/>
            <person name="Chen L."/>
            <person name="Sun Z."/>
            <person name="Wang K."/>
            <person name="Pan B."/>
            <person name="Chen J."/>
            <person name="Bao Y."/>
            <person name="Liu F."/>
            <person name="Qi X."/>
            <person name="Gang D.R."/>
            <person name="Wen J."/>
            <person name="Li J."/>
        </authorList>
    </citation>
    <scope>NUCLEOTIDE SEQUENCE</scope>
    <source>
        <strain evidence="7">Dzin_1.0</strain>
    </source>
</reference>
<dbReference type="Gene3D" id="3.30.40.10">
    <property type="entry name" value="Zinc/RING finger domain, C3HC4 (zinc finger)"/>
    <property type="match status" value="1"/>
</dbReference>
<keyword evidence="1" id="KW-0479">Metal-binding</keyword>
<dbReference type="InterPro" id="IPR013083">
    <property type="entry name" value="Znf_RING/FYVE/PHD"/>
</dbReference>
<evidence type="ECO:0000256" key="3">
    <source>
        <dbReference type="ARBA" id="ARBA00022833"/>
    </source>
</evidence>
<sequence length="132" mass="15265">MPPSVGSDISELIIHVEIKSETYMVRHMNHAFLWECSVMEVKEEENQQVEPCAICLEDLVVGEELRRLPCSHSCFHSKCLGRWLEKSDSCPICRFTEETPTGIRIDFVYPNDYDVDENEEDDDDSDYEPSDS</sequence>
<evidence type="ECO:0000259" key="6">
    <source>
        <dbReference type="PROSITE" id="PS50089"/>
    </source>
</evidence>
<evidence type="ECO:0000256" key="5">
    <source>
        <dbReference type="SAM" id="MobiDB-lite"/>
    </source>
</evidence>
<dbReference type="AlphaFoldDB" id="A0A9D5CHL9"/>
<dbReference type="OrthoDB" id="730495at2759"/>
<evidence type="ECO:0000313" key="8">
    <source>
        <dbReference type="Proteomes" id="UP001085076"/>
    </source>
</evidence>
<feature type="domain" description="RING-type" evidence="6">
    <location>
        <begin position="52"/>
        <end position="94"/>
    </location>
</feature>
<dbReference type="GO" id="GO:0008270">
    <property type="term" value="F:zinc ion binding"/>
    <property type="evidence" value="ECO:0007669"/>
    <property type="project" value="UniProtKB-KW"/>
</dbReference>
<dbReference type="SUPFAM" id="SSF57850">
    <property type="entry name" value="RING/U-box"/>
    <property type="match status" value="1"/>
</dbReference>
<proteinExistence type="predicted"/>
<dbReference type="InterPro" id="IPR001841">
    <property type="entry name" value="Znf_RING"/>
</dbReference>
<evidence type="ECO:0000256" key="2">
    <source>
        <dbReference type="ARBA" id="ARBA00022771"/>
    </source>
</evidence>
<dbReference type="InterPro" id="IPR051834">
    <property type="entry name" value="RING_finger_E3_ligase"/>
</dbReference>
<evidence type="ECO:0000313" key="7">
    <source>
        <dbReference type="EMBL" id="KAJ0973034.1"/>
    </source>
</evidence>
<gene>
    <name evidence="7" type="ORF">J5N97_020993</name>
</gene>
<keyword evidence="8" id="KW-1185">Reference proteome</keyword>
<comment type="caution">
    <text evidence="7">The sequence shown here is derived from an EMBL/GenBank/DDBJ whole genome shotgun (WGS) entry which is preliminary data.</text>
</comment>
<evidence type="ECO:0000256" key="1">
    <source>
        <dbReference type="ARBA" id="ARBA00022723"/>
    </source>
</evidence>
<dbReference type="GO" id="GO:0061630">
    <property type="term" value="F:ubiquitin protein ligase activity"/>
    <property type="evidence" value="ECO:0007669"/>
    <property type="project" value="TreeGrafter"/>
</dbReference>
<name>A0A9D5CHL9_9LILI</name>
<organism evidence="7 8">
    <name type="scientific">Dioscorea zingiberensis</name>
    <dbReference type="NCBI Taxonomy" id="325984"/>
    <lineage>
        <taxon>Eukaryota</taxon>
        <taxon>Viridiplantae</taxon>
        <taxon>Streptophyta</taxon>
        <taxon>Embryophyta</taxon>
        <taxon>Tracheophyta</taxon>
        <taxon>Spermatophyta</taxon>
        <taxon>Magnoliopsida</taxon>
        <taxon>Liliopsida</taxon>
        <taxon>Dioscoreales</taxon>
        <taxon>Dioscoreaceae</taxon>
        <taxon>Dioscorea</taxon>
    </lineage>
</organism>
<accession>A0A9D5CHL9</accession>
<dbReference type="Pfam" id="PF13639">
    <property type="entry name" value="zf-RING_2"/>
    <property type="match status" value="1"/>
</dbReference>
<evidence type="ECO:0000256" key="4">
    <source>
        <dbReference type="PROSITE-ProRule" id="PRU00175"/>
    </source>
</evidence>
<dbReference type="PANTHER" id="PTHR45931">
    <property type="entry name" value="SI:CH211-59O9.10"/>
    <property type="match status" value="1"/>
</dbReference>
<dbReference type="PROSITE" id="PS50089">
    <property type="entry name" value="ZF_RING_2"/>
    <property type="match status" value="1"/>
</dbReference>
<keyword evidence="2 4" id="KW-0863">Zinc-finger</keyword>
<feature type="compositionally biased region" description="Acidic residues" evidence="5">
    <location>
        <begin position="113"/>
        <end position="132"/>
    </location>
</feature>
<keyword evidence="3" id="KW-0862">Zinc</keyword>